<reference evidence="7 10" key="2">
    <citation type="submission" date="2019-07" db="EMBL/GenBank/DDBJ databases">
        <title>Whole genome shotgun sequence of Alkalibacterium putridalgicola NBRC 103243.</title>
        <authorList>
            <person name="Hosoyama A."/>
            <person name="Uohara A."/>
            <person name="Ohji S."/>
            <person name="Ichikawa N."/>
        </authorList>
    </citation>
    <scope>NUCLEOTIDE SEQUENCE [LARGE SCALE GENOMIC DNA]</scope>
    <source>
        <strain evidence="7 10">NBRC 103243</strain>
    </source>
</reference>
<keyword evidence="3" id="KW-0408">Iron</keyword>
<evidence type="ECO:0000259" key="5">
    <source>
        <dbReference type="Pfam" id="PF00149"/>
    </source>
</evidence>
<comment type="similarity">
    <text evidence="4">Belongs to the cyclic nucleotide phosphodiesterase class-III family.</text>
</comment>
<keyword evidence="10" id="KW-1185">Reference proteome</keyword>
<accession>A0A1H7V725</accession>
<dbReference type="Pfam" id="PF00149">
    <property type="entry name" value="Metallophos"/>
    <property type="match status" value="1"/>
</dbReference>
<evidence type="ECO:0000313" key="8">
    <source>
        <dbReference type="EMBL" id="SEM05042.1"/>
    </source>
</evidence>
<dbReference type="EMBL" id="BJUX01000022">
    <property type="protein sequence ID" value="GEK89747.1"/>
    <property type="molecule type" value="Genomic_DNA"/>
</dbReference>
<dbReference type="Pfam" id="PF17839">
    <property type="entry name" value="CNP_C_terminal"/>
    <property type="match status" value="1"/>
</dbReference>
<evidence type="ECO:0000313" key="10">
    <source>
        <dbReference type="Proteomes" id="UP000321425"/>
    </source>
</evidence>
<dbReference type="PANTHER" id="PTHR42988:SF2">
    <property type="entry name" value="CYCLIC NUCLEOTIDE PHOSPHODIESTERASE CBUA0032-RELATED"/>
    <property type="match status" value="1"/>
</dbReference>
<evidence type="ECO:0000256" key="3">
    <source>
        <dbReference type="ARBA" id="ARBA00023004"/>
    </source>
</evidence>
<feature type="domain" description="Calcineurin-like phosphoesterase" evidence="5">
    <location>
        <begin position="48"/>
        <end position="291"/>
    </location>
</feature>
<name>A0A1H7V725_9LACT</name>
<dbReference type="Proteomes" id="UP000198548">
    <property type="component" value="Unassembled WGS sequence"/>
</dbReference>
<proteinExistence type="inferred from homology"/>
<gene>
    <name evidence="7" type="ORF">APU01nite_17860</name>
    <name evidence="8" type="ORF">SAMN04488100_12233</name>
</gene>
<dbReference type="PIRSF" id="PIRSF034890">
    <property type="entry name" value="Pesteras_lmo2642"/>
    <property type="match status" value="1"/>
</dbReference>
<evidence type="ECO:0000313" key="9">
    <source>
        <dbReference type="Proteomes" id="UP000198548"/>
    </source>
</evidence>
<dbReference type="RefSeq" id="WP_177165514.1">
    <property type="nucleotide sequence ID" value="NZ_BJUX01000022.1"/>
</dbReference>
<reference evidence="8 9" key="1">
    <citation type="submission" date="2016-10" db="EMBL/GenBank/DDBJ databases">
        <authorList>
            <person name="de Groot N.N."/>
        </authorList>
    </citation>
    <scope>NUCLEOTIDE SEQUENCE [LARGE SCALE GENOMIC DNA]</scope>
    <source>
        <strain evidence="8 9">DSM 19182</strain>
    </source>
</reference>
<evidence type="ECO:0000313" key="7">
    <source>
        <dbReference type="EMBL" id="GEK89747.1"/>
    </source>
</evidence>
<dbReference type="InterPro" id="IPR004843">
    <property type="entry name" value="Calcineurin-like_PHP"/>
</dbReference>
<keyword evidence="2" id="KW-0378">Hydrolase</keyword>
<sequence length="440" mass="50140">MKKRKLILIVVIIAALFFVGGGMYATQEDTELRIKLNTNKTVPQGEEMDILIASDIHYLSPDLMEEGLLEKVLLETGDGKITHYSEEIMDAFIEEVLERQPDLLVLSGDLTFDGEKESHIALEEKLSVLKDNDIEVSVIPGNHDINAYNARGFSEDSTYKVDSVSAEEFEEVYSELGYETAVSQDPSSLSYVTELSEDAWVIMLDSNKYAFHNQQRKSISSGQIKEGTLEWLAFVLEESKKRGIQPLVVNHHNFLNHHRSTNNSFTLDNSEEVVELLNRYQVNLTFSGHIHLQDIANEGDFYDIASGSLSVYPHYFGEVTVNPSKNNLTYGTSRLNLGETLTDYSKDFFNDVSRKKVFSHLLYFELDDSVTERMTDTFVQFNHAYFTGTIDEAYDSIKASTGFSHWERISGTRYKDYILQGLEENRHNSRNLEKSFISDN</sequence>
<dbReference type="Proteomes" id="UP000321425">
    <property type="component" value="Unassembled WGS sequence"/>
</dbReference>
<dbReference type="STRING" id="426703.SAMN04488100_12233"/>
<evidence type="ECO:0000256" key="2">
    <source>
        <dbReference type="ARBA" id="ARBA00022801"/>
    </source>
</evidence>
<dbReference type="PANTHER" id="PTHR42988">
    <property type="entry name" value="PHOSPHOHYDROLASE"/>
    <property type="match status" value="1"/>
</dbReference>
<dbReference type="InterPro" id="IPR029052">
    <property type="entry name" value="Metallo-depent_PP-like"/>
</dbReference>
<dbReference type="AlphaFoldDB" id="A0A1H7V725"/>
<dbReference type="InterPro" id="IPR050884">
    <property type="entry name" value="CNP_phosphodiesterase-III"/>
</dbReference>
<organism evidence="8 9">
    <name type="scientific">Alkalibacterium putridalgicola</name>
    <dbReference type="NCBI Taxonomy" id="426703"/>
    <lineage>
        <taxon>Bacteria</taxon>
        <taxon>Bacillati</taxon>
        <taxon>Bacillota</taxon>
        <taxon>Bacilli</taxon>
        <taxon>Lactobacillales</taxon>
        <taxon>Carnobacteriaceae</taxon>
        <taxon>Alkalibacterium</taxon>
    </lineage>
</organism>
<evidence type="ECO:0000256" key="1">
    <source>
        <dbReference type="ARBA" id="ARBA00022723"/>
    </source>
</evidence>
<evidence type="ECO:0000256" key="4">
    <source>
        <dbReference type="ARBA" id="ARBA00025742"/>
    </source>
</evidence>
<dbReference type="SUPFAM" id="SSF56300">
    <property type="entry name" value="Metallo-dependent phosphatases"/>
    <property type="match status" value="1"/>
</dbReference>
<dbReference type="GO" id="GO:0046872">
    <property type="term" value="F:metal ion binding"/>
    <property type="evidence" value="ECO:0007669"/>
    <property type="project" value="UniProtKB-KW"/>
</dbReference>
<dbReference type="InterPro" id="IPR012365">
    <property type="entry name" value="Pesteras_lmo2642"/>
</dbReference>
<dbReference type="Gene3D" id="3.60.21.10">
    <property type="match status" value="1"/>
</dbReference>
<dbReference type="EMBL" id="FOBL01000022">
    <property type="protein sequence ID" value="SEM05042.1"/>
    <property type="molecule type" value="Genomic_DNA"/>
</dbReference>
<keyword evidence="1" id="KW-0479">Metal-binding</keyword>
<dbReference type="InterPro" id="IPR040869">
    <property type="entry name" value="CNP_C"/>
</dbReference>
<feature type="domain" description="Cyclic nucleotide phosphodiesterase C-terminal" evidence="6">
    <location>
        <begin position="343"/>
        <end position="426"/>
    </location>
</feature>
<dbReference type="GO" id="GO:0016787">
    <property type="term" value="F:hydrolase activity"/>
    <property type="evidence" value="ECO:0007669"/>
    <property type="project" value="UniProtKB-KW"/>
</dbReference>
<evidence type="ECO:0000259" key="6">
    <source>
        <dbReference type="Pfam" id="PF17839"/>
    </source>
</evidence>
<protein>
    <submittedName>
        <fullName evidence="8">Calcineurin-like phosphoesterase</fullName>
    </submittedName>
    <submittedName>
        <fullName evidence="7">Serine/threonine protein phosphatase</fullName>
    </submittedName>
</protein>